<dbReference type="AlphaFoldDB" id="A0AAE3VHZ8"/>
<name>A0AAE3VHZ8_9BACT</name>
<evidence type="ECO:0000313" key="2">
    <source>
        <dbReference type="Proteomes" id="UP001238163"/>
    </source>
</evidence>
<dbReference type="PROSITE" id="PS51257">
    <property type="entry name" value="PROKAR_LIPOPROTEIN"/>
    <property type="match status" value="1"/>
</dbReference>
<dbReference type="Proteomes" id="UP001238163">
    <property type="component" value="Unassembled WGS sequence"/>
</dbReference>
<accession>A0AAE3VHZ8</accession>
<gene>
    <name evidence="1" type="ORF">J3R75_002738</name>
</gene>
<reference evidence="1" key="1">
    <citation type="submission" date="2023-07" db="EMBL/GenBank/DDBJ databases">
        <title>Genomic Encyclopedia of Type Strains, Phase IV (KMG-IV): sequencing the most valuable type-strain genomes for metagenomic binning, comparative biology and taxonomic classification.</title>
        <authorList>
            <person name="Goeker M."/>
        </authorList>
    </citation>
    <scope>NUCLEOTIDE SEQUENCE</scope>
    <source>
        <strain evidence="1">DSM 24202</strain>
    </source>
</reference>
<evidence type="ECO:0008006" key="3">
    <source>
        <dbReference type="Google" id="ProtNLM"/>
    </source>
</evidence>
<keyword evidence="2" id="KW-1185">Reference proteome</keyword>
<evidence type="ECO:0000313" key="1">
    <source>
        <dbReference type="EMBL" id="MDQ0290631.1"/>
    </source>
</evidence>
<proteinExistence type="predicted"/>
<dbReference type="EMBL" id="JAUSVL010000001">
    <property type="protein sequence ID" value="MDQ0290631.1"/>
    <property type="molecule type" value="Genomic_DNA"/>
</dbReference>
<comment type="caution">
    <text evidence="1">The sequence shown here is derived from an EMBL/GenBank/DDBJ whole genome shotgun (WGS) entry which is preliminary data.</text>
</comment>
<organism evidence="1 2">
    <name type="scientific">Oligosphaera ethanolica</name>
    <dbReference type="NCBI Taxonomy" id="760260"/>
    <lineage>
        <taxon>Bacteria</taxon>
        <taxon>Pseudomonadati</taxon>
        <taxon>Lentisphaerota</taxon>
        <taxon>Oligosphaeria</taxon>
        <taxon>Oligosphaerales</taxon>
        <taxon>Oligosphaeraceae</taxon>
        <taxon>Oligosphaera</taxon>
    </lineage>
</organism>
<sequence>MQLRPWCWLAVLLLLLLSVTACRNKRDGLVFVLSLHELVPAGEVYDSQLFYPVTVAGEDRQYLVRRFPIVDSRFFYKGEIVPDADGVHAGVRVYIDRIGLRIWEQVTGYRGGDAVAVVMDGFYVGSSPLPPRIDDQGICTIKALWVAAEAEKIVAHVESNYKILSSAPESLH</sequence>
<protein>
    <recommendedName>
        <fullName evidence="3">Lipoprotein</fullName>
    </recommendedName>
</protein>